<evidence type="ECO:0000313" key="1">
    <source>
        <dbReference type="EMBL" id="KAG0587545.1"/>
    </source>
</evidence>
<protein>
    <submittedName>
        <fullName evidence="1">Uncharacterized protein</fullName>
    </submittedName>
</protein>
<comment type="caution">
    <text evidence="1">The sequence shown here is derived from an EMBL/GenBank/DDBJ whole genome shotgun (WGS) entry which is preliminary data.</text>
</comment>
<name>A0A8T0IWK9_CERPU</name>
<organism evidence="1 2">
    <name type="scientific">Ceratodon purpureus</name>
    <name type="common">Fire moss</name>
    <name type="synonym">Dicranum purpureum</name>
    <dbReference type="NCBI Taxonomy" id="3225"/>
    <lineage>
        <taxon>Eukaryota</taxon>
        <taxon>Viridiplantae</taxon>
        <taxon>Streptophyta</taxon>
        <taxon>Embryophyta</taxon>
        <taxon>Bryophyta</taxon>
        <taxon>Bryophytina</taxon>
        <taxon>Bryopsida</taxon>
        <taxon>Dicranidae</taxon>
        <taxon>Pseudoditrichales</taxon>
        <taxon>Ditrichaceae</taxon>
        <taxon>Ceratodon</taxon>
    </lineage>
</organism>
<evidence type="ECO:0000313" key="2">
    <source>
        <dbReference type="Proteomes" id="UP000822688"/>
    </source>
</evidence>
<dbReference type="Proteomes" id="UP000822688">
    <property type="component" value="Chromosome 2"/>
</dbReference>
<gene>
    <name evidence="1" type="ORF">KC19_2G173100</name>
</gene>
<dbReference type="EMBL" id="CM026422">
    <property type="protein sequence ID" value="KAG0587545.1"/>
    <property type="molecule type" value="Genomic_DNA"/>
</dbReference>
<proteinExistence type="predicted"/>
<keyword evidence="2" id="KW-1185">Reference proteome</keyword>
<dbReference type="AlphaFoldDB" id="A0A8T0IWK9"/>
<accession>A0A8T0IWK9</accession>
<sequence length="114" mass="13229">MGQVSTNFILLINQLATGQRLQSSESQKAGQSIIPGLEILIPKLYYFLHHTKTFNYVFLLHAQFMTIFIQHRHLSIPGYDSTWKRHISQPCNATNKTEFQNNCLKFSGYRAKRL</sequence>
<reference evidence="1" key="1">
    <citation type="submission" date="2020-06" db="EMBL/GenBank/DDBJ databases">
        <title>WGS assembly of Ceratodon purpureus strain R40.</title>
        <authorList>
            <person name="Carey S.B."/>
            <person name="Jenkins J."/>
            <person name="Shu S."/>
            <person name="Lovell J.T."/>
            <person name="Sreedasyam A."/>
            <person name="Maumus F."/>
            <person name="Tiley G.P."/>
            <person name="Fernandez-Pozo N."/>
            <person name="Barry K."/>
            <person name="Chen C."/>
            <person name="Wang M."/>
            <person name="Lipzen A."/>
            <person name="Daum C."/>
            <person name="Saski C.A."/>
            <person name="Payton A.C."/>
            <person name="Mcbreen J.C."/>
            <person name="Conrad R.E."/>
            <person name="Kollar L.M."/>
            <person name="Olsson S."/>
            <person name="Huttunen S."/>
            <person name="Landis J.B."/>
            <person name="Wickett N.J."/>
            <person name="Johnson M.G."/>
            <person name="Rensing S.A."/>
            <person name="Grimwood J."/>
            <person name="Schmutz J."/>
            <person name="Mcdaniel S.F."/>
        </authorList>
    </citation>
    <scope>NUCLEOTIDE SEQUENCE</scope>
    <source>
        <strain evidence="1">R40</strain>
    </source>
</reference>